<feature type="compositionally biased region" description="Basic residues" evidence="1">
    <location>
        <begin position="117"/>
        <end position="128"/>
    </location>
</feature>
<feature type="compositionally biased region" description="Basic and acidic residues" evidence="1">
    <location>
        <begin position="104"/>
        <end position="116"/>
    </location>
</feature>
<dbReference type="OMA" id="MPQQVNQ"/>
<evidence type="ECO:0000313" key="2">
    <source>
        <dbReference type="Ensembl" id="ENSTRUP00000053224.2"/>
    </source>
</evidence>
<sequence length="128" mass="14502">MTVASAGVTVEQAQSEQVDQQPRGSDPGHHFRAFDLVGLGEAFDGFQEDGEAQRRQKHGVDQSPHHLCPDPSEGVLFGRMGFLGEPHGHQSHDQFRQHRQRRGHPTDHHFDDEKHKSCLKKKKKKIIN</sequence>
<evidence type="ECO:0000256" key="1">
    <source>
        <dbReference type="SAM" id="MobiDB-lite"/>
    </source>
</evidence>
<reference evidence="2" key="2">
    <citation type="submission" date="2025-08" db="UniProtKB">
        <authorList>
            <consortium name="Ensembl"/>
        </authorList>
    </citation>
    <scope>IDENTIFICATION</scope>
</reference>
<dbReference type="Ensembl" id="ENSTRUT00000049771.2">
    <property type="protein sequence ID" value="ENSTRUP00000053224.2"/>
    <property type="gene ID" value="ENSTRUG00000022475.2"/>
</dbReference>
<dbReference type="Proteomes" id="UP000005226">
    <property type="component" value="Chromosome 16"/>
</dbReference>
<organism evidence="2 3">
    <name type="scientific">Takifugu rubripes</name>
    <name type="common">Japanese pufferfish</name>
    <name type="synonym">Fugu rubripes</name>
    <dbReference type="NCBI Taxonomy" id="31033"/>
    <lineage>
        <taxon>Eukaryota</taxon>
        <taxon>Metazoa</taxon>
        <taxon>Chordata</taxon>
        <taxon>Craniata</taxon>
        <taxon>Vertebrata</taxon>
        <taxon>Euteleostomi</taxon>
        <taxon>Actinopterygii</taxon>
        <taxon>Neopterygii</taxon>
        <taxon>Teleostei</taxon>
        <taxon>Neoteleostei</taxon>
        <taxon>Acanthomorphata</taxon>
        <taxon>Eupercaria</taxon>
        <taxon>Tetraodontiformes</taxon>
        <taxon>Tetradontoidea</taxon>
        <taxon>Tetraodontidae</taxon>
        <taxon>Takifugu</taxon>
    </lineage>
</organism>
<dbReference type="InParanoid" id="A0A3B5KCX0"/>
<dbReference type="AlphaFoldDB" id="A0A3B5KCX0"/>
<evidence type="ECO:0000313" key="3">
    <source>
        <dbReference type="Proteomes" id="UP000005226"/>
    </source>
</evidence>
<reference evidence="2" key="3">
    <citation type="submission" date="2025-09" db="UniProtKB">
        <authorList>
            <consortium name="Ensembl"/>
        </authorList>
    </citation>
    <scope>IDENTIFICATION</scope>
</reference>
<feature type="region of interest" description="Disordered" evidence="1">
    <location>
        <begin position="1"/>
        <end position="128"/>
    </location>
</feature>
<protein>
    <submittedName>
        <fullName evidence="2">Uncharacterized protein</fullName>
    </submittedName>
</protein>
<feature type="compositionally biased region" description="Polar residues" evidence="1">
    <location>
        <begin position="11"/>
        <end position="23"/>
    </location>
</feature>
<keyword evidence="3" id="KW-1185">Reference proteome</keyword>
<accession>A0A3B5KCX0</accession>
<dbReference type="GeneTree" id="ENSGT00950000183246"/>
<feature type="compositionally biased region" description="Basic and acidic residues" evidence="1">
    <location>
        <begin position="51"/>
        <end position="68"/>
    </location>
</feature>
<proteinExistence type="predicted"/>
<reference evidence="2 3" key="1">
    <citation type="journal article" date="2011" name="Genome Biol. Evol.">
        <title>Integration of the genetic map and genome assembly of fugu facilitates insights into distinct features of genome evolution in teleosts and mammals.</title>
        <authorList>
            <person name="Kai W."/>
            <person name="Kikuchi K."/>
            <person name="Tohari S."/>
            <person name="Chew A.K."/>
            <person name="Tay A."/>
            <person name="Fujiwara A."/>
            <person name="Hosoya S."/>
            <person name="Suetake H."/>
            <person name="Naruse K."/>
            <person name="Brenner S."/>
            <person name="Suzuki Y."/>
            <person name="Venkatesh B."/>
        </authorList>
    </citation>
    <scope>NUCLEOTIDE SEQUENCE [LARGE SCALE GENOMIC DNA]</scope>
</reference>
<name>A0A3B5KCX0_TAKRU</name>
<feature type="compositionally biased region" description="Basic and acidic residues" evidence="1">
    <location>
        <begin position="86"/>
        <end position="96"/>
    </location>
</feature>